<proteinExistence type="predicted"/>
<name>X1APC8_9ZZZZ</name>
<dbReference type="AlphaFoldDB" id="X1APC8"/>
<organism evidence="1">
    <name type="scientific">marine sediment metagenome</name>
    <dbReference type="NCBI Taxonomy" id="412755"/>
    <lineage>
        <taxon>unclassified sequences</taxon>
        <taxon>metagenomes</taxon>
        <taxon>ecological metagenomes</taxon>
    </lineage>
</organism>
<reference evidence="1" key="1">
    <citation type="journal article" date="2014" name="Front. Microbiol.">
        <title>High frequency of phylogenetically diverse reductive dehalogenase-homologous genes in deep subseafloor sedimentary metagenomes.</title>
        <authorList>
            <person name="Kawai M."/>
            <person name="Futagami T."/>
            <person name="Toyoda A."/>
            <person name="Takaki Y."/>
            <person name="Nishi S."/>
            <person name="Hori S."/>
            <person name="Arai W."/>
            <person name="Tsubouchi T."/>
            <person name="Morono Y."/>
            <person name="Uchiyama I."/>
            <person name="Ito T."/>
            <person name="Fujiyama A."/>
            <person name="Inagaki F."/>
            <person name="Takami H."/>
        </authorList>
    </citation>
    <scope>NUCLEOTIDE SEQUENCE</scope>
    <source>
        <strain evidence="1">Expedition CK06-06</strain>
    </source>
</reference>
<evidence type="ECO:0000313" key="1">
    <source>
        <dbReference type="EMBL" id="GAG61726.1"/>
    </source>
</evidence>
<protein>
    <submittedName>
        <fullName evidence="1">Uncharacterized protein</fullName>
    </submittedName>
</protein>
<sequence>MKCYCDMDLDELKAEYGRINRAHVTVMAALAAYKISYPKSTKQVVHAFYVMDDCENHLKALMKAAK</sequence>
<gene>
    <name evidence="1" type="ORF">S01H4_20134</name>
</gene>
<dbReference type="EMBL" id="BART01009030">
    <property type="protein sequence ID" value="GAG61726.1"/>
    <property type="molecule type" value="Genomic_DNA"/>
</dbReference>
<comment type="caution">
    <text evidence="1">The sequence shown here is derived from an EMBL/GenBank/DDBJ whole genome shotgun (WGS) entry which is preliminary data.</text>
</comment>
<accession>X1APC8</accession>